<feature type="domain" description="V-type proton ATPase subunit S1 luminal" evidence="8">
    <location>
        <begin position="396"/>
        <end position="535"/>
    </location>
</feature>
<feature type="transmembrane region" description="Helical" evidence="7">
    <location>
        <begin position="556"/>
        <end position="578"/>
    </location>
</feature>
<dbReference type="PANTHER" id="PTHR12471:SF2">
    <property type="entry name" value="V-TYPE PROTON ATPASE SUBUNIT S1"/>
    <property type="match status" value="1"/>
</dbReference>
<gene>
    <name evidence="10" type="primary">ATP6AP1</name>
</gene>
<dbReference type="InterPro" id="IPR008388">
    <property type="entry name" value="Ac45_acc_su"/>
</dbReference>
<evidence type="ECO:0000256" key="3">
    <source>
        <dbReference type="ARBA" id="ARBA00022692"/>
    </source>
</evidence>
<organism evidence="10 11">
    <name type="scientific">Sarcophilus harrisii</name>
    <name type="common">Tasmanian devil</name>
    <name type="synonym">Sarcophilus laniarius</name>
    <dbReference type="NCBI Taxonomy" id="9305"/>
    <lineage>
        <taxon>Eukaryota</taxon>
        <taxon>Metazoa</taxon>
        <taxon>Chordata</taxon>
        <taxon>Craniata</taxon>
        <taxon>Vertebrata</taxon>
        <taxon>Euteleostomi</taxon>
        <taxon>Mammalia</taxon>
        <taxon>Metatheria</taxon>
        <taxon>Dasyuromorphia</taxon>
        <taxon>Dasyuridae</taxon>
        <taxon>Sarcophilus</taxon>
    </lineage>
</organism>
<feature type="compositionally biased region" description="Basic and acidic residues" evidence="6">
    <location>
        <begin position="12"/>
        <end position="24"/>
    </location>
</feature>
<dbReference type="PANTHER" id="PTHR12471">
    <property type="entry name" value="VACUOLAR ATP SYNTHASE SUBUNIT S1"/>
    <property type="match status" value="1"/>
</dbReference>
<dbReference type="GO" id="GO:0033176">
    <property type="term" value="C:proton-transporting V-type ATPase complex"/>
    <property type="evidence" value="ECO:0007669"/>
    <property type="project" value="TreeGrafter"/>
</dbReference>
<keyword evidence="4 7" id="KW-1133">Transmembrane helix</keyword>
<evidence type="ECO:0000256" key="7">
    <source>
        <dbReference type="SAM" id="Phobius"/>
    </source>
</evidence>
<feature type="region of interest" description="Disordered" evidence="6">
    <location>
        <begin position="1"/>
        <end position="24"/>
    </location>
</feature>
<keyword evidence="3 7" id="KW-0812">Transmembrane</keyword>
<evidence type="ECO:0000256" key="6">
    <source>
        <dbReference type="SAM" id="MobiDB-lite"/>
    </source>
</evidence>
<keyword evidence="11" id="KW-1185">Reference proteome</keyword>
<dbReference type="GeneTree" id="ENSGT00940000156650"/>
<dbReference type="Pfam" id="PF05827">
    <property type="entry name" value="VAS1_LD"/>
    <property type="match status" value="1"/>
</dbReference>
<evidence type="ECO:0000259" key="8">
    <source>
        <dbReference type="Pfam" id="PF05827"/>
    </source>
</evidence>
<dbReference type="Gene3D" id="2.40.160.110">
    <property type="match status" value="1"/>
</dbReference>
<dbReference type="InterPro" id="IPR046756">
    <property type="entry name" value="VAS1/VOA1_TM"/>
</dbReference>
<comment type="similarity">
    <text evidence="2">Belongs to the vacuolar ATPase subunit S1 family.</text>
</comment>
<name>A0A7N4NK29_SARHA</name>
<protein>
    <submittedName>
        <fullName evidence="10">ATPase H+ transporting accessory protein 1</fullName>
    </submittedName>
</protein>
<evidence type="ECO:0000256" key="4">
    <source>
        <dbReference type="ARBA" id="ARBA00022989"/>
    </source>
</evidence>
<dbReference type="FunFam" id="2.40.160.110:FF:000003">
    <property type="entry name" value="ATPase H+ transporting accessory protein 1"/>
    <property type="match status" value="1"/>
</dbReference>
<reference evidence="10" key="2">
    <citation type="submission" date="2025-08" db="UniProtKB">
        <authorList>
            <consortium name="Ensembl"/>
        </authorList>
    </citation>
    <scope>IDENTIFICATION</scope>
</reference>
<feature type="compositionally biased region" description="Gly residues" evidence="6">
    <location>
        <begin position="68"/>
        <end position="86"/>
    </location>
</feature>
<reference evidence="10" key="3">
    <citation type="submission" date="2025-09" db="UniProtKB">
        <authorList>
            <consortium name="Ensembl"/>
        </authorList>
    </citation>
    <scope>IDENTIFICATION</scope>
</reference>
<evidence type="ECO:0000313" key="11">
    <source>
        <dbReference type="Proteomes" id="UP000007648"/>
    </source>
</evidence>
<dbReference type="AlphaFoldDB" id="A0A7N4NK29"/>
<dbReference type="Ensembl" id="ENSSHAT00000052970.1">
    <property type="protein sequence ID" value="ENSSHAP00000024564.1"/>
    <property type="gene ID" value="ENSSHAG00000005317.2"/>
</dbReference>
<dbReference type="GO" id="GO:0030641">
    <property type="term" value="P:regulation of cellular pH"/>
    <property type="evidence" value="ECO:0007669"/>
    <property type="project" value="TreeGrafter"/>
</dbReference>
<dbReference type="InterPro" id="IPR046755">
    <property type="entry name" value="VAS1_LD"/>
</dbReference>
<feature type="region of interest" description="Disordered" evidence="6">
    <location>
        <begin position="68"/>
        <end position="118"/>
    </location>
</feature>
<evidence type="ECO:0000313" key="10">
    <source>
        <dbReference type="Ensembl" id="ENSSHAP00000024564.1"/>
    </source>
</evidence>
<proteinExistence type="inferred from homology"/>
<comment type="subcellular location">
    <subcellularLocation>
        <location evidence="1">Membrane</location>
        <topology evidence="1">Single-pass membrane protein</topology>
    </subcellularLocation>
</comment>
<dbReference type="GO" id="GO:0012505">
    <property type="term" value="C:endomembrane system"/>
    <property type="evidence" value="ECO:0007669"/>
    <property type="project" value="UniProtKB-ARBA"/>
</dbReference>
<dbReference type="GO" id="GO:0030659">
    <property type="term" value="C:cytoplasmic vesicle membrane"/>
    <property type="evidence" value="ECO:0007669"/>
    <property type="project" value="UniProtKB-ARBA"/>
</dbReference>
<evidence type="ECO:0000259" key="9">
    <source>
        <dbReference type="Pfam" id="PF20520"/>
    </source>
</evidence>
<dbReference type="GO" id="GO:0001671">
    <property type="term" value="F:ATPase activator activity"/>
    <property type="evidence" value="ECO:0007669"/>
    <property type="project" value="TreeGrafter"/>
</dbReference>
<dbReference type="Proteomes" id="UP000007648">
    <property type="component" value="Unassembled WGS sequence"/>
</dbReference>
<reference evidence="10 11" key="1">
    <citation type="journal article" date="2011" name="Proc. Natl. Acad. Sci. U.S.A.">
        <title>Genetic diversity and population structure of the endangered marsupial Sarcophilus harrisii (Tasmanian devil).</title>
        <authorList>
            <person name="Miller W."/>
            <person name="Hayes V.M."/>
            <person name="Ratan A."/>
            <person name="Petersen D.C."/>
            <person name="Wittekindt N.E."/>
            <person name="Miller J."/>
            <person name="Walenz B."/>
            <person name="Knight J."/>
            <person name="Qi J."/>
            <person name="Zhao F."/>
            <person name="Wang Q."/>
            <person name="Bedoya-Reina O.C."/>
            <person name="Katiyar N."/>
            <person name="Tomsho L.P."/>
            <person name="Kasson L.M."/>
            <person name="Hardie R.A."/>
            <person name="Woodbridge P."/>
            <person name="Tindall E.A."/>
            <person name="Bertelsen M.F."/>
            <person name="Dixon D."/>
            <person name="Pyecroft S."/>
            <person name="Helgen K.M."/>
            <person name="Lesk A.M."/>
            <person name="Pringle T.H."/>
            <person name="Patterson N."/>
            <person name="Zhang Y."/>
            <person name="Kreiss A."/>
            <person name="Woods G.M."/>
            <person name="Jones M.E."/>
            <person name="Schuster S.C."/>
        </authorList>
    </citation>
    <scope>NUCLEOTIDE SEQUENCE [LARGE SCALE GENOMIC DNA]</scope>
</reference>
<keyword evidence="5 7" id="KW-0472">Membrane</keyword>
<evidence type="ECO:0000256" key="5">
    <source>
        <dbReference type="ARBA" id="ARBA00023136"/>
    </source>
</evidence>
<evidence type="ECO:0000256" key="2">
    <source>
        <dbReference type="ARBA" id="ARBA00009037"/>
    </source>
</evidence>
<dbReference type="FunCoup" id="A0A7N4NK29">
    <property type="interactions" value="457"/>
</dbReference>
<dbReference type="InParanoid" id="A0A7N4NK29"/>
<feature type="domain" description="V-type proton ATPase subunit S1/VOA1 transmembrane" evidence="9">
    <location>
        <begin position="550"/>
        <end position="588"/>
    </location>
</feature>
<dbReference type="GO" id="GO:0098588">
    <property type="term" value="C:bounding membrane of organelle"/>
    <property type="evidence" value="ECO:0007669"/>
    <property type="project" value="UniProtKB-ARBA"/>
</dbReference>
<dbReference type="Pfam" id="PF20520">
    <property type="entry name" value="Ac45-VOA1_TM"/>
    <property type="match status" value="1"/>
</dbReference>
<sequence length="600" mass="66191">AAGPCQGAVLSWRRDPELLRPDGRPAPRPWPARLCCCCPCRCSRRWPPPRRRPRSSRCRWCSGRALGERGGGAEGGEDWGPGGPKGAEGSREPAPGAESPRPSPGRSRADPTARLPPGPGRALASRFLFLVLIFLRQEQTLGERAPVLLKRGLAGEREARALFPRPNPRCCLVPLPCDRDLWAPLENAHEGHITTDIQLSSYLDPALEKGPRNVLLFLQEKLSIEDFTAYGGVFGNKQDSAFSNLENALELAPSSLILPSVDWYAASTLTSYLKDKLGASPLHVDQVTLRELKLNDTLPALLLLRLPYTTSSGLMAPKEVLTGNDEIIGQVMSTLKAEGVPYTAILTAVRPSRVVRDASLVSGGLGRHLLGEDEGLKPLSPSAPLLPPVSYNDTEPRILFWARNFTVTYDSESHDLTHLTFGTSMLNLTGSSWNSSFAQLVLTYENLFGPYLTFKFILRNHFYPVSARSWFTMDRLEIHTNNSFVVFNSSHITAPSIYSFHCQSVSTDRSKDGLLMSSPSSAWRVNFQNFQIQAFNLSGGNFSYASDCAGFFSPGIWMGLVSSIFMLFTFTYGLHMILNLKTMDRFDDHKGSTLSVPLME</sequence>
<evidence type="ECO:0000256" key="1">
    <source>
        <dbReference type="ARBA" id="ARBA00004167"/>
    </source>
</evidence>
<accession>A0A7N4NK29</accession>